<feature type="compositionally biased region" description="Basic residues" evidence="1">
    <location>
        <begin position="73"/>
        <end position="84"/>
    </location>
</feature>
<dbReference type="HOGENOM" id="CLU_1573461_0_0_1"/>
<evidence type="ECO:0000313" key="3">
    <source>
        <dbReference type="Proteomes" id="UP000026915"/>
    </source>
</evidence>
<sequence length="170" mass="19058">MPQVNLLIEDEDDDMQRDENEEDEMEGDENEDDDEEDDELEDDVFETLSDDSDNNEEHEFENFENMVPWKARTMVKGKHSKPRPRSTNASGSMSSPTNAIEFTDLSIHQQIQQEFNDVPFETLSLLGASAEQVENETPTHDSCSSPSIDLGASVDDTSSRSRGRGPSVGL</sequence>
<evidence type="ECO:0000256" key="1">
    <source>
        <dbReference type="SAM" id="MobiDB-lite"/>
    </source>
</evidence>
<organism evidence="2 3">
    <name type="scientific">Theobroma cacao</name>
    <name type="common">Cacao</name>
    <name type="synonym">Cocoa</name>
    <dbReference type="NCBI Taxonomy" id="3641"/>
    <lineage>
        <taxon>Eukaryota</taxon>
        <taxon>Viridiplantae</taxon>
        <taxon>Streptophyta</taxon>
        <taxon>Embryophyta</taxon>
        <taxon>Tracheophyta</taxon>
        <taxon>Spermatophyta</taxon>
        <taxon>Magnoliopsida</taxon>
        <taxon>eudicotyledons</taxon>
        <taxon>Gunneridae</taxon>
        <taxon>Pentapetalae</taxon>
        <taxon>rosids</taxon>
        <taxon>malvids</taxon>
        <taxon>Malvales</taxon>
        <taxon>Malvaceae</taxon>
        <taxon>Byttnerioideae</taxon>
        <taxon>Theobroma</taxon>
    </lineage>
</organism>
<proteinExistence type="predicted"/>
<name>A0A061GAN3_THECC</name>
<dbReference type="Proteomes" id="UP000026915">
    <property type="component" value="Chromosome 6"/>
</dbReference>
<accession>A0A061GAN3</accession>
<reference evidence="2 3" key="1">
    <citation type="journal article" date="2013" name="Genome Biol.">
        <title>The genome sequence of the most widely cultivated cacao type and its use to identify candidate genes regulating pod color.</title>
        <authorList>
            <person name="Motamayor J.C."/>
            <person name="Mockaitis K."/>
            <person name="Schmutz J."/>
            <person name="Haiminen N."/>
            <person name="Iii D.L."/>
            <person name="Cornejo O."/>
            <person name="Findley S.D."/>
            <person name="Zheng P."/>
            <person name="Utro F."/>
            <person name="Royaert S."/>
            <person name="Saski C."/>
            <person name="Jenkins J."/>
            <person name="Podicheti R."/>
            <person name="Zhao M."/>
            <person name="Scheffler B.E."/>
            <person name="Stack J.C."/>
            <person name="Feltus F.A."/>
            <person name="Mustiga G.M."/>
            <person name="Amores F."/>
            <person name="Phillips W."/>
            <person name="Marelli J.P."/>
            <person name="May G.D."/>
            <person name="Shapiro H."/>
            <person name="Ma J."/>
            <person name="Bustamante C.D."/>
            <person name="Schnell R.J."/>
            <person name="Main D."/>
            <person name="Gilbert D."/>
            <person name="Parida L."/>
            <person name="Kuhn D.N."/>
        </authorList>
    </citation>
    <scope>NUCLEOTIDE SEQUENCE [LARGE SCALE GENOMIC DNA]</scope>
    <source>
        <strain evidence="3">cv. Matina 1-6</strain>
    </source>
</reference>
<feature type="region of interest" description="Disordered" evidence="1">
    <location>
        <begin position="1"/>
        <end position="97"/>
    </location>
</feature>
<dbReference type="AlphaFoldDB" id="A0A061GAN3"/>
<dbReference type="InParanoid" id="A0A061GAN3"/>
<keyword evidence="3" id="KW-1185">Reference proteome</keyword>
<feature type="compositionally biased region" description="Acidic residues" evidence="1">
    <location>
        <begin position="8"/>
        <end position="54"/>
    </location>
</feature>
<feature type="compositionally biased region" description="Polar residues" evidence="1">
    <location>
        <begin position="85"/>
        <end position="97"/>
    </location>
</feature>
<dbReference type="EMBL" id="CM001884">
    <property type="protein sequence ID" value="EOY26626.1"/>
    <property type="molecule type" value="Genomic_DNA"/>
</dbReference>
<dbReference type="Gramene" id="EOY26626">
    <property type="protein sequence ID" value="EOY26626"/>
    <property type="gene ID" value="TCM_028515"/>
</dbReference>
<gene>
    <name evidence="2" type="ORF">TCM_028515</name>
</gene>
<feature type="region of interest" description="Disordered" evidence="1">
    <location>
        <begin position="129"/>
        <end position="170"/>
    </location>
</feature>
<evidence type="ECO:0000313" key="2">
    <source>
        <dbReference type="EMBL" id="EOY26626.1"/>
    </source>
</evidence>
<protein>
    <submittedName>
        <fullName evidence="2">Uncharacterized protein</fullName>
    </submittedName>
</protein>